<evidence type="ECO:0000259" key="3">
    <source>
        <dbReference type="Pfam" id="PF20712"/>
    </source>
</evidence>
<name>A0A7X3SJL1_9FIRM</name>
<dbReference type="Proteomes" id="UP000460412">
    <property type="component" value="Unassembled WGS sequence"/>
</dbReference>
<feature type="domain" description="DUF4062" evidence="2">
    <location>
        <begin position="6"/>
        <end position="87"/>
    </location>
</feature>
<keyword evidence="1" id="KW-1133">Transmembrane helix</keyword>
<evidence type="ECO:0000313" key="4">
    <source>
        <dbReference type="EMBL" id="MXP76524.1"/>
    </source>
</evidence>
<keyword evidence="5" id="KW-1185">Reference proteome</keyword>
<sequence length="321" mass="37132">MDRKYQVFISSTYMDLKEIRAFTYMSILEMGHIPVGLDIFNVQENYTTEKYTAKYIDTCEFVVMIIGERYGSISQTDRSYVEEEYVYSLSKSKSVVCFLKSNYSKVDDEKYQKFVKRILNNQLVVLWDDIDDFKNKFVQSISKFLASFSPSTYWIKSSKIIGDEKQDYLKGLETLLGSKANDENSDILGLMLHNLREIEEFYSLTKSQAKRAFYLSVGMCIAGFLLFTFASVLSLLWKENLFALLTALGGVVVEVIAGTSLSVYKRSLEQLNFYYSSLHDNERFLSLIKISEKTACKDDLYTKIVESELERFKLNDGKNKE</sequence>
<evidence type="ECO:0000256" key="1">
    <source>
        <dbReference type="SAM" id="Phobius"/>
    </source>
</evidence>
<dbReference type="Pfam" id="PF20712">
    <property type="entry name" value="CyanoTRADDas_TM"/>
    <property type="match status" value="1"/>
</dbReference>
<accession>A0A7X3SJL1</accession>
<comment type="caution">
    <text evidence="4">The sequence shown here is derived from an EMBL/GenBank/DDBJ whole genome shotgun (WGS) entry which is preliminary data.</text>
</comment>
<protein>
    <submittedName>
        <fullName evidence="4">DUF4062 domain-containing protein</fullName>
    </submittedName>
</protein>
<proteinExistence type="predicted"/>
<feature type="transmembrane region" description="Helical" evidence="1">
    <location>
        <begin position="242"/>
        <end position="264"/>
    </location>
</feature>
<dbReference type="InterPro" id="IPR025139">
    <property type="entry name" value="DUF4062"/>
</dbReference>
<organism evidence="4 5">
    <name type="scientific">Sporofaciens musculi</name>
    <dbReference type="NCBI Taxonomy" id="2681861"/>
    <lineage>
        <taxon>Bacteria</taxon>
        <taxon>Bacillati</taxon>
        <taxon>Bacillota</taxon>
        <taxon>Clostridia</taxon>
        <taxon>Lachnospirales</taxon>
        <taxon>Lachnospiraceae</taxon>
        <taxon>Sporofaciens</taxon>
    </lineage>
</organism>
<dbReference type="InterPro" id="IPR048567">
    <property type="entry name" value="CyanoTRADDas_TM"/>
</dbReference>
<keyword evidence="1" id="KW-0472">Membrane</keyword>
<keyword evidence="1" id="KW-0812">Transmembrane</keyword>
<feature type="domain" description="Cyanobacterial TRADD-N associated 2 transmembrane" evidence="3">
    <location>
        <begin position="206"/>
        <end position="271"/>
    </location>
</feature>
<evidence type="ECO:0000259" key="2">
    <source>
        <dbReference type="Pfam" id="PF13271"/>
    </source>
</evidence>
<gene>
    <name evidence="4" type="ORF">GN277_14325</name>
</gene>
<dbReference type="AlphaFoldDB" id="A0A7X3SJL1"/>
<feature type="transmembrane region" description="Helical" evidence="1">
    <location>
        <begin position="212"/>
        <end position="236"/>
    </location>
</feature>
<dbReference type="Pfam" id="PF13271">
    <property type="entry name" value="DUF4062"/>
    <property type="match status" value="1"/>
</dbReference>
<dbReference type="EMBL" id="WUQX01000001">
    <property type="protein sequence ID" value="MXP76524.1"/>
    <property type="molecule type" value="Genomic_DNA"/>
</dbReference>
<reference evidence="4 5" key="1">
    <citation type="submission" date="2019-12" db="EMBL/GenBank/DDBJ databases">
        <title>Sporaefaciens musculi gen. nov., sp. nov., a novel bacterium isolated from the caecum of an obese mouse.</title>
        <authorList>
            <person name="Rasmussen T.S."/>
            <person name="Streidl T."/>
            <person name="Hitch T.C.A."/>
            <person name="Wortmann E."/>
            <person name="Deptula P."/>
            <person name="Hansen M."/>
            <person name="Nielsen D.S."/>
            <person name="Clavel T."/>
            <person name="Vogensen F.K."/>
        </authorList>
    </citation>
    <scope>NUCLEOTIDE SEQUENCE [LARGE SCALE GENOMIC DNA]</scope>
    <source>
        <strain evidence="4 5">WCA-9-b2</strain>
    </source>
</reference>
<evidence type="ECO:0000313" key="5">
    <source>
        <dbReference type="Proteomes" id="UP000460412"/>
    </source>
</evidence>
<dbReference type="RefSeq" id="WP_159751653.1">
    <property type="nucleotide sequence ID" value="NZ_WUQX01000001.1"/>
</dbReference>